<evidence type="ECO:0000313" key="9">
    <source>
        <dbReference type="Proteomes" id="UP000584642"/>
    </source>
</evidence>
<dbReference type="InterPro" id="IPR012292">
    <property type="entry name" value="Globin/Proto"/>
</dbReference>
<evidence type="ECO:0000256" key="3">
    <source>
        <dbReference type="ARBA" id="ARBA00023224"/>
    </source>
</evidence>
<dbReference type="PRINTS" id="PR00260">
    <property type="entry name" value="CHEMTRNSDUCR"/>
</dbReference>
<comment type="similarity">
    <text evidence="4">Belongs to the methyl-accepting chemotaxis (MCP) protein family.</text>
</comment>
<gene>
    <name evidence="8" type="ORF">HND93_07580</name>
</gene>
<evidence type="ECO:0000256" key="4">
    <source>
        <dbReference type="ARBA" id="ARBA00029447"/>
    </source>
</evidence>
<keyword evidence="2" id="KW-1003">Cell membrane</keyword>
<keyword evidence="2" id="KW-0997">Cell inner membrane</keyword>
<comment type="subcellular location">
    <subcellularLocation>
        <location evidence="1">Cell inner membrane</location>
        <topology evidence="1">Multi-pass membrane protein</topology>
    </subcellularLocation>
</comment>
<dbReference type="Gene3D" id="1.10.287.950">
    <property type="entry name" value="Methyl-accepting chemotaxis protein"/>
    <property type="match status" value="1"/>
</dbReference>
<feature type="domain" description="T-SNARE coiled-coil homology" evidence="7">
    <location>
        <begin position="332"/>
        <end position="394"/>
    </location>
</feature>
<dbReference type="SUPFAM" id="SSF46458">
    <property type="entry name" value="Globin-like"/>
    <property type="match status" value="1"/>
</dbReference>
<dbReference type="InterPro" id="IPR004090">
    <property type="entry name" value="Chemotax_Me-accpt_rcpt"/>
</dbReference>
<proteinExistence type="inferred from homology"/>
<dbReference type="Pfam" id="PF11563">
    <property type="entry name" value="Protoglobin"/>
    <property type="match status" value="1"/>
</dbReference>
<evidence type="ECO:0000313" key="8">
    <source>
        <dbReference type="EMBL" id="NYZ19568.1"/>
    </source>
</evidence>
<reference evidence="8 9" key="1">
    <citation type="submission" date="2020-05" db="EMBL/GenBank/DDBJ databases">
        <title>Azospirillum oleiclasticum sp. nov, a nitrogen-fixing and heavy crude oil-emulsifying bacterium isolated from the crude oil of Yumen Oilfield.</title>
        <authorList>
            <person name="Wu D."/>
            <person name="Cai M."/>
            <person name="Zhang X."/>
        </authorList>
    </citation>
    <scope>NUCLEOTIDE SEQUENCE [LARGE SCALE GENOMIC DNA]</scope>
    <source>
        <strain evidence="8 9">ROY-1-1-2</strain>
    </source>
</reference>
<dbReference type="CDD" id="cd01068">
    <property type="entry name" value="globin_sensor"/>
    <property type="match status" value="1"/>
</dbReference>
<dbReference type="InterPro" id="IPR004089">
    <property type="entry name" value="MCPsignal_dom"/>
</dbReference>
<dbReference type="SMART" id="SM00283">
    <property type="entry name" value="MA"/>
    <property type="match status" value="1"/>
</dbReference>
<evidence type="ECO:0000256" key="2">
    <source>
        <dbReference type="ARBA" id="ARBA00022519"/>
    </source>
</evidence>
<comment type="caution">
    <text evidence="8">The sequence shown here is derived from an EMBL/GenBank/DDBJ whole genome shotgun (WGS) entry which is preliminary data.</text>
</comment>
<dbReference type="Pfam" id="PF00015">
    <property type="entry name" value="MCPsignal"/>
    <property type="match status" value="1"/>
</dbReference>
<dbReference type="SUPFAM" id="SSF58104">
    <property type="entry name" value="Methyl-accepting chemotaxis protein (MCP) signaling domain"/>
    <property type="match status" value="1"/>
</dbReference>
<keyword evidence="3 5" id="KW-0807">Transducer</keyword>
<evidence type="ECO:0000259" key="6">
    <source>
        <dbReference type="PROSITE" id="PS50111"/>
    </source>
</evidence>
<dbReference type="InterPro" id="IPR039379">
    <property type="entry name" value="Protoglobin_sensor_dom"/>
</dbReference>
<evidence type="ECO:0000256" key="1">
    <source>
        <dbReference type="ARBA" id="ARBA00004429"/>
    </source>
</evidence>
<dbReference type="InterPro" id="IPR009050">
    <property type="entry name" value="Globin-like_sf"/>
</dbReference>
<dbReference type="Proteomes" id="UP000584642">
    <property type="component" value="Unassembled WGS sequence"/>
</dbReference>
<dbReference type="PANTHER" id="PTHR32089">
    <property type="entry name" value="METHYL-ACCEPTING CHEMOTAXIS PROTEIN MCPB"/>
    <property type="match status" value="1"/>
</dbReference>
<evidence type="ECO:0000259" key="7">
    <source>
        <dbReference type="PROSITE" id="PS50192"/>
    </source>
</evidence>
<organism evidence="8 9">
    <name type="scientific">Azospirillum oleiclasticum</name>
    <dbReference type="NCBI Taxonomy" id="2735135"/>
    <lineage>
        <taxon>Bacteria</taxon>
        <taxon>Pseudomonadati</taxon>
        <taxon>Pseudomonadota</taxon>
        <taxon>Alphaproteobacteria</taxon>
        <taxon>Rhodospirillales</taxon>
        <taxon>Azospirillaceae</taxon>
        <taxon>Azospirillum</taxon>
    </lineage>
</organism>
<accession>A0ABX2T8P3</accession>
<dbReference type="RefSeq" id="WP_180281345.1">
    <property type="nucleotide sequence ID" value="NZ_JABFDB010000003.1"/>
</dbReference>
<dbReference type="EMBL" id="JABFDB010000003">
    <property type="protein sequence ID" value="NYZ19568.1"/>
    <property type="molecule type" value="Genomic_DNA"/>
</dbReference>
<keyword evidence="2" id="KW-0472">Membrane</keyword>
<dbReference type="InterPro" id="IPR000727">
    <property type="entry name" value="T_SNARE_dom"/>
</dbReference>
<name>A0ABX2T8P3_9PROT</name>
<keyword evidence="9" id="KW-1185">Reference proteome</keyword>
<dbReference type="PANTHER" id="PTHR32089:SF112">
    <property type="entry name" value="LYSOZYME-LIKE PROTEIN-RELATED"/>
    <property type="match status" value="1"/>
</dbReference>
<dbReference type="Gene3D" id="1.10.490.10">
    <property type="entry name" value="Globins"/>
    <property type="match status" value="1"/>
</dbReference>
<sequence length="437" mass="45812">MLSPSQIQLFETKFRALPEAVRAEMKAAYPVLDPQIERLLRNSYAQSGITDPSAVSRLMARQKPHFQKILSAQFDRALIDLVTQIQDEHAALGVSMDTHISAYHGLLSEFGRPLIDLHRKRPERIAAAIAALNQCLLLDLDVTLALHVAGVEGKAAAQREQLARDLENNVHSVLVELQQAGATLRSASQTMSGTADETTRQAANVASAAGQASSNVQTVASAADQLSSAISEIARQVSQSAQIARKAADEARRTDVTVAGLSSAAAKIGEIVKLIATIAGQTNLLALNATIEAARAGEAGKGFAVVAQEVKNLATQTAKATEDITGQVGAIQNATNETVTVMKGIGATITEINEIATTIAAAVEEQGAATNEIARNVQQAAAGTSAVSHTIEQVTRAATETGSAATRVLQTSESVTSQSSRLESAIAGFLRSLRQSA</sequence>
<protein>
    <submittedName>
        <fullName evidence="8">Globin-coupled sensor protein</fullName>
    </submittedName>
</protein>
<dbReference type="InterPro" id="IPR044398">
    <property type="entry name" value="Globin-sensor_dom"/>
</dbReference>
<dbReference type="PROSITE" id="PS50111">
    <property type="entry name" value="CHEMOTAXIS_TRANSDUC_2"/>
    <property type="match status" value="1"/>
</dbReference>
<evidence type="ECO:0000256" key="5">
    <source>
        <dbReference type="PROSITE-ProRule" id="PRU00284"/>
    </source>
</evidence>
<dbReference type="PROSITE" id="PS50192">
    <property type="entry name" value="T_SNARE"/>
    <property type="match status" value="1"/>
</dbReference>
<feature type="domain" description="Methyl-accepting transducer" evidence="6">
    <location>
        <begin position="187"/>
        <end position="416"/>
    </location>
</feature>